<dbReference type="PANTHER" id="PTHR34071:SF2">
    <property type="entry name" value="FLAVIN-NUCLEOTIDE-BINDING PROTEIN"/>
    <property type="match status" value="1"/>
</dbReference>
<dbReference type="EMBL" id="JACRSN010000006">
    <property type="protein sequence ID" value="MBC8533458.1"/>
    <property type="molecule type" value="Genomic_DNA"/>
</dbReference>
<name>A0A926D8P0_9FIRM</name>
<protein>
    <submittedName>
        <fullName evidence="1">Pyridoxamine 5'-phosphate oxidase family protein</fullName>
    </submittedName>
</protein>
<dbReference type="Pfam" id="PF12900">
    <property type="entry name" value="Pyridox_ox_2"/>
    <property type="match status" value="1"/>
</dbReference>
<dbReference type="RefSeq" id="WP_249318838.1">
    <property type="nucleotide sequence ID" value="NZ_JACRSN010000006.1"/>
</dbReference>
<dbReference type="SUPFAM" id="SSF50475">
    <property type="entry name" value="FMN-binding split barrel"/>
    <property type="match status" value="1"/>
</dbReference>
<dbReference type="Proteomes" id="UP000651482">
    <property type="component" value="Unassembled WGS sequence"/>
</dbReference>
<comment type="caution">
    <text evidence="1">The sequence shown here is derived from an EMBL/GenBank/DDBJ whole genome shotgun (WGS) entry which is preliminary data.</text>
</comment>
<sequence length="162" mass="18457">MRRTDREVTEFSEIEEIIRECRVCRLAFSAGMYPYIVPMNFGYACENGERVFYFHCAGEGRKLDLMQQNPNVAFELDCRYRLMRPENPADACGYSACYASVIGSGRASLVVDPKEKERGLLLLMQQAAGKREDYVITKNSLRAVTVFRVDVKSLSCKKHGSF</sequence>
<evidence type="ECO:0000313" key="1">
    <source>
        <dbReference type="EMBL" id="MBC8533458.1"/>
    </source>
</evidence>
<dbReference type="PANTHER" id="PTHR34071">
    <property type="entry name" value="5-NITROIMIDAZOLE ANTIBIOTICS RESISTANCE PROTEIN, NIMA-FAMILY-RELATED PROTEIN-RELATED"/>
    <property type="match status" value="1"/>
</dbReference>
<dbReference type="AlphaFoldDB" id="A0A926D8P0"/>
<organism evidence="1 2">
    <name type="scientific">Yeguia hominis</name>
    <dbReference type="NCBI Taxonomy" id="2763662"/>
    <lineage>
        <taxon>Bacteria</taxon>
        <taxon>Bacillati</taxon>
        <taxon>Bacillota</taxon>
        <taxon>Clostridia</taxon>
        <taxon>Eubacteriales</taxon>
        <taxon>Yeguiaceae</taxon>
        <taxon>Yeguia</taxon>
    </lineage>
</organism>
<dbReference type="InterPro" id="IPR024747">
    <property type="entry name" value="Pyridox_Oxase-rel"/>
</dbReference>
<dbReference type="Gene3D" id="2.30.110.10">
    <property type="entry name" value="Electron Transport, Fmn-binding Protein, Chain A"/>
    <property type="match status" value="1"/>
</dbReference>
<accession>A0A926D8P0</accession>
<proteinExistence type="predicted"/>
<evidence type="ECO:0000313" key="2">
    <source>
        <dbReference type="Proteomes" id="UP000651482"/>
    </source>
</evidence>
<keyword evidence="2" id="KW-1185">Reference proteome</keyword>
<reference evidence="1" key="1">
    <citation type="submission" date="2020-08" db="EMBL/GenBank/DDBJ databases">
        <title>Genome public.</title>
        <authorList>
            <person name="Liu C."/>
            <person name="Sun Q."/>
        </authorList>
    </citation>
    <scope>NUCLEOTIDE SEQUENCE</scope>
    <source>
        <strain evidence="1">NSJ-40</strain>
    </source>
</reference>
<gene>
    <name evidence="1" type="ORF">IAG03_05455</name>
</gene>
<dbReference type="InterPro" id="IPR012349">
    <property type="entry name" value="Split_barrel_FMN-bd"/>
</dbReference>